<dbReference type="PANTHER" id="PTHR13194">
    <property type="entry name" value="COMPLEX I INTERMEDIATE-ASSOCIATED PROTEIN 30"/>
    <property type="match status" value="1"/>
</dbReference>
<keyword evidence="3" id="KW-1185">Reference proteome</keyword>
<dbReference type="PANTHER" id="PTHR13194:SF18">
    <property type="entry name" value="COMPLEX I INTERMEDIATE-ASSOCIATED PROTEIN 30, MITOCHONDRIAL"/>
    <property type="match status" value="1"/>
</dbReference>
<dbReference type="Pfam" id="PF08547">
    <property type="entry name" value="CIA30"/>
    <property type="match status" value="1"/>
</dbReference>
<dbReference type="InterPro" id="IPR013857">
    <property type="entry name" value="NADH-UbQ_OxRdtase-assoc_prot30"/>
</dbReference>
<dbReference type="Proteomes" id="UP001295423">
    <property type="component" value="Unassembled WGS sequence"/>
</dbReference>
<evidence type="ECO:0000259" key="1">
    <source>
        <dbReference type="Pfam" id="PF08547"/>
    </source>
</evidence>
<gene>
    <name evidence="2" type="ORF">CYCCA115_LOCUS2600</name>
</gene>
<organism evidence="2 3">
    <name type="scientific">Cylindrotheca closterium</name>
    <dbReference type="NCBI Taxonomy" id="2856"/>
    <lineage>
        <taxon>Eukaryota</taxon>
        <taxon>Sar</taxon>
        <taxon>Stramenopiles</taxon>
        <taxon>Ochrophyta</taxon>
        <taxon>Bacillariophyta</taxon>
        <taxon>Bacillariophyceae</taxon>
        <taxon>Bacillariophycidae</taxon>
        <taxon>Bacillariales</taxon>
        <taxon>Bacillariaceae</taxon>
        <taxon>Cylindrotheca</taxon>
    </lineage>
</organism>
<evidence type="ECO:0000313" key="3">
    <source>
        <dbReference type="Proteomes" id="UP001295423"/>
    </source>
</evidence>
<dbReference type="InterPro" id="IPR039131">
    <property type="entry name" value="NDUFAF1"/>
</dbReference>
<evidence type="ECO:0000313" key="2">
    <source>
        <dbReference type="EMBL" id="CAJ1931906.1"/>
    </source>
</evidence>
<dbReference type="GO" id="GO:0051082">
    <property type="term" value="F:unfolded protein binding"/>
    <property type="evidence" value="ECO:0007669"/>
    <property type="project" value="TreeGrafter"/>
</dbReference>
<proteinExistence type="predicted"/>
<name>A0AAD2CJV2_9STRA</name>
<feature type="domain" description="NADH:ubiquinone oxidoreductase intermediate-associated protein 30" evidence="1">
    <location>
        <begin position="161"/>
        <end position="302"/>
    </location>
</feature>
<comment type="caution">
    <text evidence="2">The sequence shown here is derived from an EMBL/GenBank/DDBJ whole genome shotgun (WGS) entry which is preliminary data.</text>
</comment>
<dbReference type="GO" id="GO:0006120">
    <property type="term" value="P:mitochondrial electron transport, NADH to ubiquinone"/>
    <property type="evidence" value="ECO:0007669"/>
    <property type="project" value="TreeGrafter"/>
</dbReference>
<accession>A0AAD2CJV2</accession>
<dbReference type="AlphaFoldDB" id="A0AAD2CJV2"/>
<dbReference type="GO" id="GO:0032981">
    <property type="term" value="P:mitochondrial respiratory chain complex I assembly"/>
    <property type="evidence" value="ECO:0007669"/>
    <property type="project" value="TreeGrafter"/>
</dbReference>
<reference evidence="2" key="1">
    <citation type="submission" date="2023-08" db="EMBL/GenBank/DDBJ databases">
        <authorList>
            <person name="Audoor S."/>
            <person name="Bilcke G."/>
        </authorList>
    </citation>
    <scope>NUCLEOTIDE SEQUENCE</scope>
</reference>
<dbReference type="GO" id="GO:0005739">
    <property type="term" value="C:mitochondrion"/>
    <property type="evidence" value="ECO:0007669"/>
    <property type="project" value="TreeGrafter"/>
</dbReference>
<dbReference type="EMBL" id="CAKOGP040000191">
    <property type="protein sequence ID" value="CAJ1931906.1"/>
    <property type="molecule type" value="Genomic_DNA"/>
</dbReference>
<sequence length="325" mass="36762">MIFKFLKGGVSGGGKARRWFKFQQSMSKKRWFELDREKNGPIALFDFSDFNDAVDAALIDEGPKKGGWRISDDSTIGGYSKGKFQLIRNPQDYQQVMQGKEAGSLLEAMEKGEINEKDYNDTYKSDDKVNDDDAESVEEEITVSDHGDDTQTKKKFIPFVRWNGTIDTRIDENSEVQRSGFCAIRSPEFPFGGADLGGRYNALEILCRSDGRPYSLNLKVDTFIPEDIFQTFINVPPTYEPDATICPETGGKFDRVVLLFQHFIVTAGGRMRSTQRDLDNSVRIETIGLTLMDGVDGDFQFDLARIRAVNYDERGIIYNKAKVPQ</sequence>
<protein>
    <recommendedName>
        <fullName evidence="1">NADH:ubiquinone oxidoreductase intermediate-associated protein 30 domain-containing protein</fullName>
    </recommendedName>
</protein>